<comment type="caution">
    <text evidence="1">The sequence shown here is derived from an EMBL/GenBank/DDBJ whole genome shotgun (WGS) entry which is preliminary data.</text>
</comment>
<evidence type="ECO:0000313" key="1">
    <source>
        <dbReference type="EMBL" id="KAI0052739.1"/>
    </source>
</evidence>
<reference evidence="1" key="2">
    <citation type="journal article" date="2022" name="New Phytol.">
        <title>Evolutionary transition to the ectomycorrhizal habit in the genomes of a hyperdiverse lineage of mushroom-forming fungi.</title>
        <authorList>
            <person name="Looney B."/>
            <person name="Miyauchi S."/>
            <person name="Morin E."/>
            <person name="Drula E."/>
            <person name="Courty P.E."/>
            <person name="Kohler A."/>
            <person name="Kuo A."/>
            <person name="LaButti K."/>
            <person name="Pangilinan J."/>
            <person name="Lipzen A."/>
            <person name="Riley R."/>
            <person name="Andreopoulos W."/>
            <person name="He G."/>
            <person name="Johnson J."/>
            <person name="Nolan M."/>
            <person name="Tritt A."/>
            <person name="Barry K.W."/>
            <person name="Grigoriev I.V."/>
            <person name="Nagy L.G."/>
            <person name="Hibbett D."/>
            <person name="Henrissat B."/>
            <person name="Matheny P.B."/>
            <person name="Labbe J."/>
            <person name="Martin F.M."/>
        </authorList>
    </citation>
    <scope>NUCLEOTIDE SEQUENCE</scope>
    <source>
        <strain evidence="1">FP105234-sp</strain>
    </source>
</reference>
<proteinExistence type="predicted"/>
<gene>
    <name evidence="1" type="ORF">FA95DRAFT_1552994</name>
</gene>
<accession>A0ACB8S8W1</accession>
<keyword evidence="2" id="KW-1185">Reference proteome</keyword>
<protein>
    <submittedName>
        <fullName evidence="1">NAD(P)-binding protein</fullName>
    </submittedName>
</protein>
<evidence type="ECO:0000313" key="2">
    <source>
        <dbReference type="Proteomes" id="UP000814033"/>
    </source>
</evidence>
<sequence length="311" mass="34524">MGQQWSLLDQYYPPKSKWSVDNIPDLSGRVVVVTGGNTGIGKETVKALLNHNAKVYLAARSRGKAEEAINDLKKQTGKSAIFLELDLASKEKIRKSAAEFLSKEKELHILFDNGGVMWPDHKELTADGYDLQWGTNVVGHYLFTSLLLPALEAATHTSPDGKARVVITSSAAAYLNTIHWETFVPGPGRDKVSTYDLYSQSKFANVVFARELGRRYGAKNIVVTAVNPGNISTDLQRHVPSVARYILDKLMLYPTPYGALTQLWAGTSPETVDLNGKFLIPWARVGECRPEANDPELGQKLWEYFEQETKA</sequence>
<reference evidence="1" key="1">
    <citation type="submission" date="2021-02" db="EMBL/GenBank/DDBJ databases">
        <authorList>
            <consortium name="DOE Joint Genome Institute"/>
            <person name="Ahrendt S."/>
            <person name="Looney B.P."/>
            <person name="Miyauchi S."/>
            <person name="Morin E."/>
            <person name="Drula E."/>
            <person name="Courty P.E."/>
            <person name="Chicoki N."/>
            <person name="Fauchery L."/>
            <person name="Kohler A."/>
            <person name="Kuo A."/>
            <person name="Labutti K."/>
            <person name="Pangilinan J."/>
            <person name="Lipzen A."/>
            <person name="Riley R."/>
            <person name="Andreopoulos W."/>
            <person name="He G."/>
            <person name="Johnson J."/>
            <person name="Barry K.W."/>
            <person name="Grigoriev I.V."/>
            <person name="Nagy L."/>
            <person name="Hibbett D."/>
            <person name="Henrissat B."/>
            <person name="Matheny P.B."/>
            <person name="Labbe J."/>
            <person name="Martin F."/>
        </authorList>
    </citation>
    <scope>NUCLEOTIDE SEQUENCE</scope>
    <source>
        <strain evidence="1">FP105234-sp</strain>
    </source>
</reference>
<dbReference type="EMBL" id="MU275843">
    <property type="protein sequence ID" value="KAI0052739.1"/>
    <property type="molecule type" value="Genomic_DNA"/>
</dbReference>
<name>A0ACB8S8W1_9AGAM</name>
<dbReference type="Proteomes" id="UP000814033">
    <property type="component" value="Unassembled WGS sequence"/>
</dbReference>
<organism evidence="1 2">
    <name type="scientific">Auriscalpium vulgare</name>
    <dbReference type="NCBI Taxonomy" id="40419"/>
    <lineage>
        <taxon>Eukaryota</taxon>
        <taxon>Fungi</taxon>
        <taxon>Dikarya</taxon>
        <taxon>Basidiomycota</taxon>
        <taxon>Agaricomycotina</taxon>
        <taxon>Agaricomycetes</taxon>
        <taxon>Russulales</taxon>
        <taxon>Auriscalpiaceae</taxon>
        <taxon>Auriscalpium</taxon>
    </lineage>
</organism>